<evidence type="ECO:0000313" key="2">
    <source>
        <dbReference type="EMBL" id="CAE7205261.1"/>
    </source>
</evidence>
<feature type="region of interest" description="Disordered" evidence="1">
    <location>
        <begin position="1"/>
        <end position="43"/>
    </location>
</feature>
<dbReference type="AlphaFoldDB" id="A0A812JFR1"/>
<comment type="caution">
    <text evidence="2">The sequence shown here is derived from an EMBL/GenBank/DDBJ whole genome shotgun (WGS) entry which is preliminary data.</text>
</comment>
<reference evidence="2" key="1">
    <citation type="submission" date="2021-02" db="EMBL/GenBank/DDBJ databases">
        <authorList>
            <person name="Dougan E. K."/>
            <person name="Rhodes N."/>
            <person name="Thang M."/>
            <person name="Chan C."/>
        </authorList>
    </citation>
    <scope>NUCLEOTIDE SEQUENCE</scope>
</reference>
<evidence type="ECO:0000313" key="3">
    <source>
        <dbReference type="Proteomes" id="UP000604046"/>
    </source>
</evidence>
<organism evidence="2 3">
    <name type="scientific">Symbiodinium natans</name>
    <dbReference type="NCBI Taxonomy" id="878477"/>
    <lineage>
        <taxon>Eukaryota</taxon>
        <taxon>Sar</taxon>
        <taxon>Alveolata</taxon>
        <taxon>Dinophyceae</taxon>
        <taxon>Suessiales</taxon>
        <taxon>Symbiodiniaceae</taxon>
        <taxon>Symbiodinium</taxon>
    </lineage>
</organism>
<dbReference type="Proteomes" id="UP000604046">
    <property type="component" value="Unassembled WGS sequence"/>
</dbReference>
<feature type="non-terminal residue" evidence="2">
    <location>
        <position position="1"/>
    </location>
</feature>
<dbReference type="OrthoDB" id="429192at2759"/>
<proteinExistence type="predicted"/>
<name>A0A812JFR1_9DINO</name>
<evidence type="ECO:0000256" key="1">
    <source>
        <dbReference type="SAM" id="MobiDB-lite"/>
    </source>
</evidence>
<accession>A0A812JFR1</accession>
<protein>
    <submittedName>
        <fullName evidence="2">CPK2 protein</fullName>
    </submittedName>
</protein>
<gene>
    <name evidence="2" type="primary">CPK2</name>
    <name evidence="2" type="ORF">SNAT2548_LOCUS6459</name>
</gene>
<feature type="compositionally biased region" description="Basic and acidic residues" evidence="1">
    <location>
        <begin position="7"/>
        <end position="19"/>
    </location>
</feature>
<sequence length="517" mass="58066">MGQKGQSKGDKGNSRKKQDAAAIRPTPLRDEKGTLVEESAEEATSRDRANLARVLTVVPELSPASLAILSESVKAHLRMVTEHHMKKAPGMLYGLEFPWTGPMLEDFGPSWLTEAFHRAGSLEKSNRVTQVRVENIKVTAGNNAGKFLFNVRYANERAGLHTKLFAKVPFQMTKETKQDRLSSSVLKQPMDFFEINTYRLAETTLPVPTPKFYYGDISNLTSNFILITERVPFVEMDGRKRSRKLKPFEVEGPYDKCKDYQLRGSAKEYYSKIMEVSGQIAGADKSGRMGSQEFLAQSYSTPRARLGDPQAWGVTPHAASGGPPQANLAKLNTAIQFFSDTAKVVFPSYASDPAFVQKFTKTMMTFTGYFNELEFWKHQDPAYVALSHANLNVDNAYFWRDEAATLHCGVLDWGGFGAGCLGHKIWWYLNCSEWQPIQDHLGHYVDTFISAYRDAGGPELDRDRLLHMVKLTSLGNLYFMVSAVPDCLRQCPAKEWATIKDRRDPRIDENIGGKSTL</sequence>
<keyword evidence="3" id="KW-1185">Reference proteome</keyword>
<dbReference type="EMBL" id="CAJNDS010000430">
    <property type="protein sequence ID" value="CAE7205261.1"/>
    <property type="molecule type" value="Genomic_DNA"/>
</dbReference>